<dbReference type="AlphaFoldDB" id="A0A2J6QHJ7"/>
<accession>A0A2J6QHJ7</accession>
<proteinExistence type="predicted"/>
<reference evidence="3 4" key="1">
    <citation type="submission" date="2016-05" db="EMBL/GenBank/DDBJ databases">
        <title>A degradative enzymes factory behind the ericoid mycorrhizal symbiosis.</title>
        <authorList>
            <consortium name="DOE Joint Genome Institute"/>
            <person name="Martino E."/>
            <person name="Morin E."/>
            <person name="Grelet G."/>
            <person name="Kuo A."/>
            <person name="Kohler A."/>
            <person name="Daghino S."/>
            <person name="Barry K."/>
            <person name="Choi C."/>
            <person name="Cichocki N."/>
            <person name="Clum A."/>
            <person name="Copeland A."/>
            <person name="Hainaut M."/>
            <person name="Haridas S."/>
            <person name="Labutti K."/>
            <person name="Lindquist E."/>
            <person name="Lipzen A."/>
            <person name="Khouja H.-R."/>
            <person name="Murat C."/>
            <person name="Ohm R."/>
            <person name="Olson A."/>
            <person name="Spatafora J."/>
            <person name="Veneault-Fourrey C."/>
            <person name="Henrissat B."/>
            <person name="Grigoriev I."/>
            <person name="Martin F."/>
            <person name="Perotto S."/>
        </authorList>
    </citation>
    <scope>NUCLEOTIDE SEQUENCE [LARGE SCALE GENOMIC DNA]</scope>
    <source>
        <strain evidence="3 4">UAMH 7357</strain>
    </source>
</reference>
<dbReference type="OrthoDB" id="5135119at2759"/>
<sequence length="310" mass="33967">MWSAACVFVSVWVGSAVAQTQYTSTGTAAVAKARATALTESPTSNVIGKTFNRFVSIFLENTDYDTAAADPNLSWLASQGILLSNYEAITHPSQPNYVASVGGSTNGVISDLYSRIDSSHETIVDLLEANGVSWSEYQEDSPYSGFEANWINHQTGANDYVRKHNPLMSYDSVTSNLDRLAKIKNFTMFETDLNNNQLPQWMFITPNMTNDGHDTSVTTAGAWARSFLTPLLSNSNFMQRTLVLLTFDESENYFNNNQVFSILLGDAIPASSIGTSNSTAFNHYSQMATVENNWSLGNLGLNDATATPFF</sequence>
<evidence type="ECO:0000313" key="3">
    <source>
        <dbReference type="EMBL" id="PMD25742.1"/>
    </source>
</evidence>
<keyword evidence="1" id="KW-0378">Hydrolase</keyword>
<dbReference type="PANTHER" id="PTHR31956:SF8">
    <property type="entry name" value="ACID PHOSPHATASE PHOA (AFU_ORTHOLOGUE AFUA_1G03570)"/>
    <property type="match status" value="1"/>
</dbReference>
<name>A0A2J6QHJ7_9HELO</name>
<dbReference type="PANTHER" id="PTHR31956">
    <property type="entry name" value="NON-SPECIFIC PHOSPHOLIPASE C4-RELATED"/>
    <property type="match status" value="1"/>
</dbReference>
<dbReference type="GO" id="GO:0016788">
    <property type="term" value="F:hydrolase activity, acting on ester bonds"/>
    <property type="evidence" value="ECO:0007669"/>
    <property type="project" value="InterPro"/>
</dbReference>
<evidence type="ECO:0000256" key="2">
    <source>
        <dbReference type="SAM" id="SignalP"/>
    </source>
</evidence>
<dbReference type="Pfam" id="PF04185">
    <property type="entry name" value="Phosphoesterase"/>
    <property type="match status" value="1"/>
</dbReference>
<dbReference type="InterPro" id="IPR017850">
    <property type="entry name" value="Alkaline_phosphatase_core_sf"/>
</dbReference>
<keyword evidence="2" id="KW-0732">Signal</keyword>
<feature type="chain" id="PRO_5014390267" evidence="2">
    <location>
        <begin position="19"/>
        <end position="310"/>
    </location>
</feature>
<dbReference type="Proteomes" id="UP000235672">
    <property type="component" value="Unassembled WGS sequence"/>
</dbReference>
<protein>
    <submittedName>
        <fullName evidence="3">Phosphoesterase-domain-containing protein</fullName>
    </submittedName>
</protein>
<dbReference type="EMBL" id="KZ613469">
    <property type="protein sequence ID" value="PMD25742.1"/>
    <property type="molecule type" value="Genomic_DNA"/>
</dbReference>
<dbReference type="InterPro" id="IPR007312">
    <property type="entry name" value="Phosphoesterase"/>
</dbReference>
<evidence type="ECO:0000256" key="1">
    <source>
        <dbReference type="ARBA" id="ARBA00022801"/>
    </source>
</evidence>
<organism evidence="3 4">
    <name type="scientific">Hyaloscypha hepaticicola</name>
    <dbReference type="NCBI Taxonomy" id="2082293"/>
    <lineage>
        <taxon>Eukaryota</taxon>
        <taxon>Fungi</taxon>
        <taxon>Dikarya</taxon>
        <taxon>Ascomycota</taxon>
        <taxon>Pezizomycotina</taxon>
        <taxon>Leotiomycetes</taxon>
        <taxon>Helotiales</taxon>
        <taxon>Hyaloscyphaceae</taxon>
        <taxon>Hyaloscypha</taxon>
    </lineage>
</organism>
<keyword evidence="4" id="KW-1185">Reference proteome</keyword>
<dbReference type="STRING" id="1745343.A0A2J6QHJ7"/>
<dbReference type="GO" id="GO:0009395">
    <property type="term" value="P:phospholipid catabolic process"/>
    <property type="evidence" value="ECO:0007669"/>
    <property type="project" value="TreeGrafter"/>
</dbReference>
<evidence type="ECO:0000313" key="4">
    <source>
        <dbReference type="Proteomes" id="UP000235672"/>
    </source>
</evidence>
<dbReference type="Gene3D" id="3.40.720.10">
    <property type="entry name" value="Alkaline Phosphatase, subunit A"/>
    <property type="match status" value="1"/>
</dbReference>
<feature type="signal peptide" evidence="2">
    <location>
        <begin position="1"/>
        <end position="18"/>
    </location>
</feature>
<gene>
    <name evidence="3" type="ORF">NA56DRAFT_618694</name>
</gene>